<feature type="domain" description="NodB homology" evidence="1">
    <location>
        <begin position="66"/>
        <end position="277"/>
    </location>
</feature>
<organism evidence="2 3">
    <name type="scientific">Legionella erythra</name>
    <dbReference type="NCBI Taxonomy" id="448"/>
    <lineage>
        <taxon>Bacteria</taxon>
        <taxon>Pseudomonadati</taxon>
        <taxon>Pseudomonadota</taxon>
        <taxon>Gammaproteobacteria</taxon>
        <taxon>Legionellales</taxon>
        <taxon>Legionellaceae</taxon>
        <taxon>Legionella</taxon>
    </lineage>
</organism>
<dbReference type="SUPFAM" id="SSF88713">
    <property type="entry name" value="Glycoside hydrolase/deacetylase"/>
    <property type="match status" value="1"/>
</dbReference>
<dbReference type="Proteomes" id="UP000054773">
    <property type="component" value="Unassembled WGS sequence"/>
</dbReference>
<protein>
    <submittedName>
        <fullName evidence="2">Polysaccharide deacetylase</fullName>
    </submittedName>
</protein>
<dbReference type="EMBL" id="LNYA01000024">
    <property type="protein sequence ID" value="KTC97732.1"/>
    <property type="molecule type" value="Genomic_DNA"/>
</dbReference>
<name>A0A0W0TQ30_LEGER</name>
<dbReference type="Pfam" id="PF01522">
    <property type="entry name" value="Polysacc_deac_1"/>
    <property type="match status" value="1"/>
</dbReference>
<dbReference type="AlphaFoldDB" id="A0A0W0TQ30"/>
<dbReference type="InterPro" id="IPR002509">
    <property type="entry name" value="NODB_dom"/>
</dbReference>
<dbReference type="PROSITE" id="PS51677">
    <property type="entry name" value="NODB"/>
    <property type="match status" value="1"/>
</dbReference>
<dbReference type="Gene3D" id="3.20.20.370">
    <property type="entry name" value="Glycoside hydrolase/deacetylase"/>
    <property type="match status" value="1"/>
</dbReference>
<sequence>MMGRNLTGYAGHTPISCWPGGARIAINFVINYEEGAELTPLNGDTQAETYGGEFPMPPRPQGLRHLGMESLFEYGSRTGIWRLLRLFEQKAIPLTFFATGFALQLNPELCQYLRFSGYDIAGHGWRWIDYAFMPKEEEKKHIQQCVNTIEQLTGQRPEGWYTGRRSEHTRPLLREIGGFLYDSDSYADDLPYIEEEHLIIPYTLVCNDFRYTTNPGFPNADAFYLALKNTLDYLHEDNRPALMTIGLHARISGHPGRCLAVRRFIDYLRRFPDVWIARRVDIARYWLSEIRTPSKNDHPARRQKKQ</sequence>
<evidence type="ECO:0000313" key="3">
    <source>
        <dbReference type="Proteomes" id="UP000054773"/>
    </source>
</evidence>
<gene>
    <name evidence="2" type="ORF">Lery_1571</name>
</gene>
<dbReference type="PATRIC" id="fig|448.7.peg.1639"/>
<comment type="caution">
    <text evidence="2">The sequence shown here is derived from an EMBL/GenBank/DDBJ whole genome shotgun (WGS) entry which is preliminary data.</text>
</comment>
<keyword evidence="3" id="KW-1185">Reference proteome</keyword>
<reference evidence="2 3" key="1">
    <citation type="submission" date="2015-11" db="EMBL/GenBank/DDBJ databases">
        <title>Genomic analysis of 38 Legionella species identifies large and diverse effector repertoires.</title>
        <authorList>
            <person name="Burstein D."/>
            <person name="Amaro F."/>
            <person name="Zusman T."/>
            <person name="Lifshitz Z."/>
            <person name="Cohen O."/>
            <person name="Gilbert J.A."/>
            <person name="Pupko T."/>
            <person name="Shuman H.A."/>
            <person name="Segal G."/>
        </authorList>
    </citation>
    <scope>NUCLEOTIDE SEQUENCE [LARGE SCALE GENOMIC DNA]</scope>
    <source>
        <strain evidence="2 3">SE-32A-C8</strain>
    </source>
</reference>
<dbReference type="GO" id="GO:0005975">
    <property type="term" value="P:carbohydrate metabolic process"/>
    <property type="evidence" value="ECO:0007669"/>
    <property type="project" value="InterPro"/>
</dbReference>
<evidence type="ECO:0000259" key="1">
    <source>
        <dbReference type="PROSITE" id="PS51677"/>
    </source>
</evidence>
<dbReference type="PANTHER" id="PTHR43123:SF4">
    <property type="entry name" value="POLYSACCHARIDE DEACETYLASE"/>
    <property type="match status" value="1"/>
</dbReference>
<dbReference type="PANTHER" id="PTHR43123">
    <property type="entry name" value="POLYSACCHARIDE DEACETYLASE-RELATED"/>
    <property type="match status" value="1"/>
</dbReference>
<evidence type="ECO:0000313" key="2">
    <source>
        <dbReference type="EMBL" id="KTC97732.1"/>
    </source>
</evidence>
<proteinExistence type="predicted"/>
<dbReference type="GO" id="GO:0016810">
    <property type="term" value="F:hydrolase activity, acting on carbon-nitrogen (but not peptide) bonds"/>
    <property type="evidence" value="ECO:0007669"/>
    <property type="project" value="InterPro"/>
</dbReference>
<dbReference type="InterPro" id="IPR011330">
    <property type="entry name" value="Glyco_hydro/deAcase_b/a-brl"/>
</dbReference>
<dbReference type="STRING" id="448.Lery_1571"/>
<accession>A0A0W0TQ30</accession>